<dbReference type="EMBL" id="BAWO01000078">
    <property type="protein sequence ID" value="GAJ41592.1"/>
    <property type="molecule type" value="Genomic_DNA"/>
</dbReference>
<evidence type="ECO:0000259" key="1">
    <source>
        <dbReference type="Pfam" id="PF14657"/>
    </source>
</evidence>
<reference evidence="2 3" key="1">
    <citation type="submission" date="2014-04" db="EMBL/GenBank/DDBJ databases">
        <title>Whole genome shotgun sequence of Geobacillus caldoxylosilyticus NBRC 107762.</title>
        <authorList>
            <person name="Hosoyama A."/>
            <person name="Hosoyama Y."/>
            <person name="Katano-Makiyama Y."/>
            <person name="Tsuchikane K."/>
            <person name="Ohji S."/>
            <person name="Ichikawa N."/>
            <person name="Yamazoe A."/>
            <person name="Fujita N."/>
        </authorList>
    </citation>
    <scope>NUCLEOTIDE SEQUENCE [LARGE SCALE GENOMIC DNA]</scope>
    <source>
        <strain evidence="2 3">NBRC 107762</strain>
    </source>
</reference>
<sequence length="58" mass="6440">MDSLIRAEAIDLGRDPETGKRKQITRRGFESKKDAENAAAQLLLKSKKANISNLNKSL</sequence>
<dbReference type="InterPro" id="IPR028259">
    <property type="entry name" value="AP2-like_int_N"/>
</dbReference>
<proteinExistence type="predicted"/>
<evidence type="ECO:0000313" key="2">
    <source>
        <dbReference type="EMBL" id="GAJ41592.1"/>
    </source>
</evidence>
<feature type="domain" description="AP2-like integrase N-terminal" evidence="1">
    <location>
        <begin position="10"/>
        <end position="48"/>
    </location>
</feature>
<comment type="caution">
    <text evidence="2">The sequence shown here is derived from an EMBL/GenBank/DDBJ whole genome shotgun (WGS) entry which is preliminary data.</text>
</comment>
<dbReference type="Pfam" id="PF14657">
    <property type="entry name" value="Arm-DNA-bind_4"/>
    <property type="match status" value="1"/>
</dbReference>
<dbReference type="RefSeq" id="WP_081804219.1">
    <property type="nucleotide sequence ID" value="NZ_BAWO01000078.1"/>
</dbReference>
<protein>
    <recommendedName>
        <fullName evidence="1">AP2-like integrase N-terminal domain-containing protein</fullName>
    </recommendedName>
</protein>
<name>A0A023DJZ6_9BACL</name>
<dbReference type="Proteomes" id="UP000023561">
    <property type="component" value="Unassembled WGS sequence"/>
</dbReference>
<dbReference type="AlphaFoldDB" id="A0A023DJZ6"/>
<accession>A0A023DJZ6</accession>
<evidence type="ECO:0000313" key="3">
    <source>
        <dbReference type="Proteomes" id="UP000023561"/>
    </source>
</evidence>
<dbReference type="OrthoDB" id="4326943at2"/>
<organism evidence="2 3">
    <name type="scientific">Parageobacillus caldoxylosilyticus NBRC 107762</name>
    <dbReference type="NCBI Taxonomy" id="1220594"/>
    <lineage>
        <taxon>Bacteria</taxon>
        <taxon>Bacillati</taxon>
        <taxon>Bacillota</taxon>
        <taxon>Bacilli</taxon>
        <taxon>Bacillales</taxon>
        <taxon>Anoxybacillaceae</taxon>
        <taxon>Saccharococcus</taxon>
    </lineage>
</organism>
<gene>
    <name evidence="2" type="ORF">GCA01S_078_00060</name>
</gene>
<keyword evidence="3" id="KW-1185">Reference proteome</keyword>